<dbReference type="RefSeq" id="WP_344535702.1">
    <property type="nucleotide sequence ID" value="NZ_BAAATM010000004.1"/>
</dbReference>
<feature type="region of interest" description="Disordered" evidence="1">
    <location>
        <begin position="1"/>
        <end position="54"/>
    </location>
</feature>
<evidence type="ECO:0000256" key="1">
    <source>
        <dbReference type="SAM" id="MobiDB-lite"/>
    </source>
</evidence>
<evidence type="ECO:0000313" key="2">
    <source>
        <dbReference type="EMBL" id="GAA2524458.1"/>
    </source>
</evidence>
<evidence type="ECO:0000313" key="3">
    <source>
        <dbReference type="Proteomes" id="UP001501095"/>
    </source>
</evidence>
<sequence length="54" mass="6102">MIDPFRAPDFGEDEFFPADGAEAAEVTDVTEQSEKHRERTRPSAGRRAPRRRAA</sequence>
<feature type="compositionally biased region" description="Basic and acidic residues" evidence="1">
    <location>
        <begin position="32"/>
        <end position="41"/>
    </location>
</feature>
<name>A0ABP6AVQ6_9ACTN</name>
<accession>A0ABP6AVQ6</accession>
<dbReference type="EMBL" id="BAAATM010000004">
    <property type="protein sequence ID" value="GAA2524458.1"/>
    <property type="molecule type" value="Genomic_DNA"/>
</dbReference>
<comment type="caution">
    <text evidence="2">The sequence shown here is derived from an EMBL/GenBank/DDBJ whole genome shotgun (WGS) entry which is preliminary data.</text>
</comment>
<reference evidence="3" key="1">
    <citation type="journal article" date="2019" name="Int. J. Syst. Evol. Microbiol.">
        <title>The Global Catalogue of Microorganisms (GCM) 10K type strain sequencing project: providing services to taxonomists for standard genome sequencing and annotation.</title>
        <authorList>
            <consortium name="The Broad Institute Genomics Platform"/>
            <consortium name="The Broad Institute Genome Sequencing Center for Infectious Disease"/>
            <person name="Wu L."/>
            <person name="Ma J."/>
        </authorList>
    </citation>
    <scope>NUCLEOTIDE SEQUENCE [LARGE SCALE GENOMIC DNA]</scope>
    <source>
        <strain evidence="3">JCM 6924</strain>
    </source>
</reference>
<protein>
    <submittedName>
        <fullName evidence="2">Uncharacterized protein</fullName>
    </submittedName>
</protein>
<gene>
    <name evidence="2" type="ORF">GCM10010423_17390</name>
</gene>
<organism evidence="2 3">
    <name type="scientific">Streptomyces levis</name>
    <dbReference type="NCBI Taxonomy" id="285566"/>
    <lineage>
        <taxon>Bacteria</taxon>
        <taxon>Bacillati</taxon>
        <taxon>Actinomycetota</taxon>
        <taxon>Actinomycetes</taxon>
        <taxon>Kitasatosporales</taxon>
        <taxon>Streptomycetaceae</taxon>
        <taxon>Streptomyces</taxon>
    </lineage>
</organism>
<keyword evidence="3" id="KW-1185">Reference proteome</keyword>
<dbReference type="Proteomes" id="UP001501095">
    <property type="component" value="Unassembled WGS sequence"/>
</dbReference>
<proteinExistence type="predicted"/>